<sequence length="228" mass="25086">MNLHFDIVEIVSATMVLFAVIDIIGSVPIIINLRKKAGRIQSEKTAIVAGVLLVLFLFIGKQLLNLFGVTVEAFAVAGSFILFFLALEMILGITLYKGTTPESASIIPLAFPIVAGAGSLTTVLSLRAKYEVENIIMAIIINIIIVYLVLRSSERIEKYLGKQGTTVVHNFFGVILLAIAVNLFTTNIKTMLFTTETPIHNEQKTTTPNADPNDNKQTHNEYFYNPNI</sequence>
<dbReference type="InterPro" id="IPR002771">
    <property type="entry name" value="Multi_antbiot-R_MarC"/>
</dbReference>
<dbReference type="GO" id="GO:0005886">
    <property type="term" value="C:plasma membrane"/>
    <property type="evidence" value="ECO:0007669"/>
    <property type="project" value="UniProtKB-SubCell"/>
</dbReference>
<feature type="transmembrane region" description="Helical" evidence="7">
    <location>
        <begin position="106"/>
        <end position="126"/>
    </location>
</feature>
<comment type="similarity">
    <text evidence="2 7">Belongs to the UPF0056 (MarC) family.</text>
</comment>
<evidence type="ECO:0000313" key="10">
    <source>
        <dbReference type="Proteomes" id="UP000217276"/>
    </source>
</evidence>
<keyword evidence="5 7" id="KW-1133">Transmembrane helix</keyword>
<gene>
    <name evidence="9" type="ORF">CGC53_10425</name>
</gene>
<feature type="transmembrane region" description="Helical" evidence="7">
    <location>
        <begin position="45"/>
        <end position="67"/>
    </location>
</feature>
<accession>A0A250FFD0</accession>
<dbReference type="KEGG" id="clk:CGC53_10425"/>
<reference evidence="10" key="1">
    <citation type="submission" date="2017-06" db="EMBL/GenBank/DDBJ databases">
        <title>Capnocytophaga spp. assemblies.</title>
        <authorList>
            <person name="Gulvik C.A."/>
        </authorList>
    </citation>
    <scope>NUCLEOTIDE SEQUENCE [LARGE SCALE GENOMIC DNA]</scope>
    <source>
        <strain evidence="10">H6253</strain>
    </source>
</reference>
<proteinExistence type="inferred from homology"/>
<dbReference type="PANTHER" id="PTHR33508">
    <property type="entry name" value="UPF0056 MEMBRANE PROTEIN YHCE"/>
    <property type="match status" value="1"/>
</dbReference>
<dbReference type="EMBL" id="CP022384">
    <property type="protein sequence ID" value="ATA82727.1"/>
    <property type="molecule type" value="Genomic_DNA"/>
</dbReference>
<dbReference type="Pfam" id="PF01914">
    <property type="entry name" value="MarC"/>
    <property type="match status" value="1"/>
</dbReference>
<keyword evidence="6 7" id="KW-0472">Membrane</keyword>
<dbReference type="AlphaFoldDB" id="A0A250FFD0"/>
<keyword evidence="4 7" id="KW-0812">Transmembrane</keyword>
<comment type="subcellular location">
    <subcellularLocation>
        <location evidence="1 7">Cell membrane</location>
        <topology evidence="1 7">Multi-pass membrane protein</topology>
    </subcellularLocation>
</comment>
<protein>
    <recommendedName>
        <fullName evidence="7">UPF0056 membrane protein</fullName>
    </recommendedName>
</protein>
<name>A0A250FFD0_9FLAO</name>
<evidence type="ECO:0000256" key="3">
    <source>
        <dbReference type="ARBA" id="ARBA00022475"/>
    </source>
</evidence>
<evidence type="ECO:0000256" key="4">
    <source>
        <dbReference type="ARBA" id="ARBA00022692"/>
    </source>
</evidence>
<feature type="transmembrane region" description="Helical" evidence="7">
    <location>
        <begin position="171"/>
        <end position="188"/>
    </location>
</feature>
<feature type="transmembrane region" description="Helical" evidence="7">
    <location>
        <begin position="132"/>
        <end position="150"/>
    </location>
</feature>
<keyword evidence="10" id="KW-1185">Reference proteome</keyword>
<organism evidence="9 10">
    <name type="scientific">Capnocytophaga leadbetteri</name>
    <dbReference type="NCBI Taxonomy" id="327575"/>
    <lineage>
        <taxon>Bacteria</taxon>
        <taxon>Pseudomonadati</taxon>
        <taxon>Bacteroidota</taxon>
        <taxon>Flavobacteriia</taxon>
        <taxon>Flavobacteriales</taxon>
        <taxon>Flavobacteriaceae</taxon>
        <taxon>Capnocytophaga</taxon>
    </lineage>
</organism>
<dbReference type="PANTHER" id="PTHR33508:SF1">
    <property type="entry name" value="UPF0056 MEMBRANE PROTEIN YHCE"/>
    <property type="match status" value="1"/>
</dbReference>
<keyword evidence="3" id="KW-1003">Cell membrane</keyword>
<evidence type="ECO:0000256" key="1">
    <source>
        <dbReference type="ARBA" id="ARBA00004651"/>
    </source>
</evidence>
<evidence type="ECO:0000256" key="7">
    <source>
        <dbReference type="RuleBase" id="RU362048"/>
    </source>
</evidence>
<evidence type="ECO:0000256" key="6">
    <source>
        <dbReference type="ARBA" id="ARBA00023136"/>
    </source>
</evidence>
<feature type="region of interest" description="Disordered" evidence="8">
    <location>
        <begin position="202"/>
        <end position="228"/>
    </location>
</feature>
<evidence type="ECO:0000256" key="2">
    <source>
        <dbReference type="ARBA" id="ARBA00009784"/>
    </source>
</evidence>
<feature type="transmembrane region" description="Helical" evidence="7">
    <location>
        <begin position="73"/>
        <end position="94"/>
    </location>
</feature>
<dbReference type="Proteomes" id="UP000217276">
    <property type="component" value="Chromosome"/>
</dbReference>
<evidence type="ECO:0000256" key="5">
    <source>
        <dbReference type="ARBA" id="ARBA00022989"/>
    </source>
</evidence>
<evidence type="ECO:0000256" key="8">
    <source>
        <dbReference type="SAM" id="MobiDB-lite"/>
    </source>
</evidence>
<feature type="compositionally biased region" description="Polar residues" evidence="8">
    <location>
        <begin position="202"/>
        <end position="212"/>
    </location>
</feature>
<evidence type="ECO:0000313" key="9">
    <source>
        <dbReference type="EMBL" id="ATA82727.1"/>
    </source>
</evidence>
<feature type="transmembrane region" description="Helical" evidence="7">
    <location>
        <begin position="12"/>
        <end position="33"/>
    </location>
</feature>